<name>F3QKJ5_9BURK</name>
<evidence type="ECO:0000313" key="1">
    <source>
        <dbReference type="EMBL" id="EGG54474.1"/>
    </source>
</evidence>
<protein>
    <submittedName>
        <fullName evidence="1">Conserved domain protein</fullName>
    </submittedName>
</protein>
<dbReference type="OrthoDB" id="7235451at2"/>
<reference evidence="1 2" key="1">
    <citation type="submission" date="2011-02" db="EMBL/GenBank/DDBJ databases">
        <authorList>
            <person name="Weinstock G."/>
            <person name="Sodergren E."/>
            <person name="Clifton S."/>
            <person name="Fulton L."/>
            <person name="Fulton B."/>
            <person name="Courtney L."/>
            <person name="Fronick C."/>
            <person name="Harrison M."/>
            <person name="Strong C."/>
            <person name="Farmer C."/>
            <person name="Delahaunty K."/>
            <person name="Markovic C."/>
            <person name="Hall O."/>
            <person name="Minx P."/>
            <person name="Tomlinson C."/>
            <person name="Mitreva M."/>
            <person name="Hou S."/>
            <person name="Chen J."/>
            <person name="Wollam A."/>
            <person name="Pepin K.H."/>
            <person name="Johnson M."/>
            <person name="Bhonagiri V."/>
            <person name="Zhang X."/>
            <person name="Suruliraj S."/>
            <person name="Warren W."/>
            <person name="Chinwalla A."/>
            <person name="Mardis E.R."/>
            <person name="Wilson R.K."/>
        </authorList>
    </citation>
    <scope>NUCLEOTIDE SEQUENCE [LARGE SCALE GENOMIC DNA]</scope>
    <source>
        <strain evidence="1 2">YIT 11859</strain>
    </source>
</reference>
<keyword evidence="2" id="KW-1185">Reference proteome</keyword>
<dbReference type="AlphaFoldDB" id="F3QKJ5"/>
<dbReference type="GeneID" id="43348864"/>
<dbReference type="EMBL" id="AFBP01000038">
    <property type="protein sequence ID" value="EGG54474.1"/>
    <property type="molecule type" value="Genomic_DNA"/>
</dbReference>
<evidence type="ECO:0000313" key="2">
    <source>
        <dbReference type="Proteomes" id="UP000005156"/>
    </source>
</evidence>
<sequence length="210" mass="24296">MNKELLDKKLSVLLDQDVQKEMELRARMGLKLRPELKFYGICSSSKNEPKNSENLPHYLFVTTDENKANKAREIISDALQSRNQSEKEQPKFDILFEIQESKLLLLSPEKAESFEAFKNEFQKTNDLLSVEAEKRLSVLNKGILNSAVKKAGAKNKSTELLKKFKSQLINRLYRAQVHGKEVRVKVYDKNAPSQEPVVMQSQQQDRTRER</sequence>
<gene>
    <name evidence="1" type="ORF">HMPREF9439_01455</name>
</gene>
<dbReference type="HOGENOM" id="CLU_1309149_0_0_4"/>
<dbReference type="Proteomes" id="UP000005156">
    <property type="component" value="Unassembled WGS sequence"/>
</dbReference>
<organism evidence="1 2">
    <name type="scientific">Parasutterella excrementihominis YIT 11859</name>
    <dbReference type="NCBI Taxonomy" id="762966"/>
    <lineage>
        <taxon>Bacteria</taxon>
        <taxon>Pseudomonadati</taxon>
        <taxon>Pseudomonadota</taxon>
        <taxon>Betaproteobacteria</taxon>
        <taxon>Burkholderiales</taxon>
        <taxon>Sutterellaceae</taxon>
        <taxon>Parasutterella</taxon>
    </lineage>
</organism>
<dbReference type="RefSeq" id="WP_008864261.1">
    <property type="nucleotide sequence ID" value="NZ_GL883710.1"/>
</dbReference>
<comment type="caution">
    <text evidence="1">The sequence shown here is derived from an EMBL/GenBank/DDBJ whole genome shotgun (WGS) entry which is preliminary data.</text>
</comment>
<proteinExistence type="predicted"/>
<accession>F3QKJ5</accession>